<dbReference type="EMBL" id="LAZR01000700">
    <property type="protein sequence ID" value="KKN60281.1"/>
    <property type="molecule type" value="Genomic_DNA"/>
</dbReference>
<comment type="caution">
    <text evidence="1">The sequence shown here is derived from an EMBL/GenBank/DDBJ whole genome shotgun (WGS) entry which is preliminary data.</text>
</comment>
<gene>
    <name evidence="1" type="ORF">LCGC14_0533310</name>
</gene>
<dbReference type="AlphaFoldDB" id="A0A0F9UGD7"/>
<name>A0A0F9UGD7_9ZZZZ</name>
<accession>A0A0F9UGD7</accession>
<proteinExistence type="predicted"/>
<protein>
    <submittedName>
        <fullName evidence="1">Uncharacterized protein</fullName>
    </submittedName>
</protein>
<reference evidence="1" key="1">
    <citation type="journal article" date="2015" name="Nature">
        <title>Complex archaea that bridge the gap between prokaryotes and eukaryotes.</title>
        <authorList>
            <person name="Spang A."/>
            <person name="Saw J.H."/>
            <person name="Jorgensen S.L."/>
            <person name="Zaremba-Niedzwiedzka K."/>
            <person name="Martijn J."/>
            <person name="Lind A.E."/>
            <person name="van Eijk R."/>
            <person name="Schleper C."/>
            <person name="Guy L."/>
            <person name="Ettema T.J."/>
        </authorList>
    </citation>
    <scope>NUCLEOTIDE SEQUENCE</scope>
</reference>
<organism evidence="1">
    <name type="scientific">marine sediment metagenome</name>
    <dbReference type="NCBI Taxonomy" id="412755"/>
    <lineage>
        <taxon>unclassified sequences</taxon>
        <taxon>metagenomes</taxon>
        <taxon>ecological metagenomes</taxon>
    </lineage>
</organism>
<sequence length="73" mass="8788">MKVFILHTDNLLSRTTFYKTKELARKALKKNRDEIIRRNVHVTTDTEDDFSFYFGWEEHGSSWQIHDIEVLES</sequence>
<evidence type="ECO:0000313" key="1">
    <source>
        <dbReference type="EMBL" id="KKN60281.1"/>
    </source>
</evidence>